<proteinExistence type="predicted"/>
<dbReference type="InterPro" id="IPR026444">
    <property type="entry name" value="Secre_tail"/>
</dbReference>
<dbReference type="NCBIfam" id="TIGR04183">
    <property type="entry name" value="Por_Secre_tail"/>
    <property type="match status" value="1"/>
</dbReference>
<dbReference type="RefSeq" id="WP_131331005.1">
    <property type="nucleotide sequence ID" value="NZ_CP044016.1"/>
</dbReference>
<evidence type="ECO:0000259" key="1">
    <source>
        <dbReference type="Pfam" id="PF18962"/>
    </source>
</evidence>
<protein>
    <submittedName>
        <fullName evidence="2">T9SS type A sorting domain-containing protein</fullName>
    </submittedName>
</protein>
<accession>A0A5P2G704</accession>
<dbReference type="AlphaFoldDB" id="A0A5P2G704"/>
<dbReference type="EMBL" id="CP044016">
    <property type="protein sequence ID" value="QES90049.1"/>
    <property type="molecule type" value="Genomic_DNA"/>
</dbReference>
<dbReference type="KEGG" id="arac:E0W69_015760"/>
<feature type="domain" description="Secretion system C-terminal sorting" evidence="1">
    <location>
        <begin position="568"/>
        <end position="633"/>
    </location>
</feature>
<sequence>MNQNSTLFSFFLFASVIQFSSNSYGQACATSERTINPNFTTTTTTTAYDAKTFSNNGWTGTTNNTGTLYLTSDGIQFSDNDATQVINQNMTNVNLLGNGTTLILTLAVNRANPSNSGEASLAISYANVTYASFSNPAGTPTSSTITLSNGASSSQTTFPISAATSLNYTTFTLTLPTTIPNNGILTFSFNAGNVAGDFNIKSASVLGCPVTISGSVLDDKNGLTDNLVNNTGTATLPTGQYVNLINNATSSVIASSAVSAAGAYNFSTTGSTGTQPSSGYSLKLTTAATSTTATQSSGWVFTGQSSTNGGSNIGTGGTGNVSISSIPTANATYFYGINSIPTATLVNKGPYTINQFPLTDLTNYRGILSSDANATTLSGTDAEDGTLGTGSSFKIVSLLNGTQLYYGSSSISSTQLVAGSTITNYTPSLLRMYSPLSSTGVYFTYQSIDQASTPSTNQTYTIYSSYPLPVVLSDFIAKLNNNIATLSWKGVTEINFSTYYIEASSDGSNFNTIGQIKGTGSRSVYSFQYNLTQPLTYFRLNMVDLDGTIKYSDIISLNKSNLNTSLSLYPNPTAGPLTINNLPEGDKNIVILDLNGRVLHSYQTSNLSLNIDLPNLTAGIYLVKIKGKNGDINTLKFIKK</sequence>
<evidence type="ECO:0000313" key="3">
    <source>
        <dbReference type="Proteomes" id="UP000292424"/>
    </source>
</evidence>
<reference evidence="2 3" key="1">
    <citation type="submission" date="2019-09" db="EMBL/GenBank/DDBJ databases">
        <title>Complete genome sequence of Arachidicoccus sp. B3-10 isolated from apple orchard soil.</title>
        <authorList>
            <person name="Kim H.S."/>
            <person name="Han K.-I."/>
            <person name="Suh M.K."/>
            <person name="Lee K.C."/>
            <person name="Eom M.K."/>
            <person name="Kim J.-S."/>
            <person name="Kang S.W."/>
            <person name="Sin Y."/>
            <person name="Lee J.-S."/>
        </authorList>
    </citation>
    <scope>NUCLEOTIDE SEQUENCE [LARGE SCALE GENOMIC DNA]</scope>
    <source>
        <strain evidence="2 3">B3-10</strain>
    </source>
</reference>
<dbReference type="Pfam" id="PF18962">
    <property type="entry name" value="Por_Secre_tail"/>
    <property type="match status" value="1"/>
</dbReference>
<evidence type="ECO:0000313" key="2">
    <source>
        <dbReference type="EMBL" id="QES90049.1"/>
    </source>
</evidence>
<name>A0A5P2G704_9BACT</name>
<gene>
    <name evidence="2" type="ORF">E0W69_015760</name>
</gene>
<dbReference type="Proteomes" id="UP000292424">
    <property type="component" value="Chromosome"/>
</dbReference>
<dbReference type="OrthoDB" id="652026at2"/>
<organism evidence="2 3">
    <name type="scientific">Rhizosphaericola mali</name>
    <dbReference type="NCBI Taxonomy" id="2545455"/>
    <lineage>
        <taxon>Bacteria</taxon>
        <taxon>Pseudomonadati</taxon>
        <taxon>Bacteroidota</taxon>
        <taxon>Chitinophagia</taxon>
        <taxon>Chitinophagales</taxon>
        <taxon>Chitinophagaceae</taxon>
        <taxon>Rhizosphaericola</taxon>
    </lineage>
</organism>
<keyword evidence="3" id="KW-1185">Reference proteome</keyword>